<reference evidence="3 4" key="1">
    <citation type="journal article" date="2011" name="Appl. Environ. Microbiol.">
        <title>Complete genome sequence of the fish pathogen Flavobacterium branchiophilum.</title>
        <authorList>
            <consortium name="1:IP"/>
            <consortium name="Microbial Evolutionary Genomics,F-75015 Paris"/>
            <consortium name="France 2:CNRS"/>
            <consortium name="URA2171"/>
            <consortium name="F-75015 Paris,France 3:Unite de Virologie et Immunologie Mol."/>
            <consortium name="INRA,78352 Jouy en Josas Cedex"/>
            <consortium name="France. 4:Unite de Mathemathique"/>
            <consortium name="Informatique et Genome,INRA"/>
            <consortium name="78352 Jouy en Josas Cedex"/>
            <consortium name="France. 5:CEA/Genoscope"/>
            <consortium name="Evry"/>
            <consortium name="France"/>
            <person name="Touchon M."/>
            <person name="Barbier P."/>
            <person name="Bernardet J.F."/>
            <person name="Loux V."/>
            <person name="Vacherie B."/>
            <person name="Barbe V."/>
            <person name="Rocha E.P."/>
            <person name="Duchaud E."/>
        </authorList>
    </citation>
    <scope>NUCLEOTIDE SEQUENCE [LARGE SCALE GENOMIC DNA]</scope>
    <source>
        <strain evidence="3 4">FL-15</strain>
    </source>
</reference>
<dbReference type="EMBL" id="FQ859183">
    <property type="protein sequence ID" value="CCB70629.1"/>
    <property type="molecule type" value="Genomic_DNA"/>
</dbReference>
<sequence length="165" mass="19085">MELKYRIGTLEDKEKLQKLGLNSYGQFKEVLTKENWEKMNSFLTAENSYSDLLSKSKCFVCEIKGEIIGMAYLVPKGNPTDIFHADWSYIRMVGVNTEYGGKGIGKNLTQMCIDFAKDSNEKIIALHTSEFMDKARYIYESIGFAQIKEIEPLFGKKYWLYKLEI</sequence>
<gene>
    <name evidence="3" type="ordered locus">FBFL15_2636</name>
</gene>
<dbReference type="Pfam" id="PF00583">
    <property type="entry name" value="Acetyltransf_1"/>
    <property type="match status" value="1"/>
</dbReference>
<dbReference type="HOGENOM" id="CLU_1608409_0_0_10"/>
<dbReference type="Proteomes" id="UP000009186">
    <property type="component" value="Chromosome"/>
</dbReference>
<evidence type="ECO:0000313" key="3">
    <source>
        <dbReference type="EMBL" id="CCB70629.1"/>
    </source>
</evidence>
<dbReference type="KEGG" id="fbr:FBFL15_2636"/>
<evidence type="ECO:0000259" key="2">
    <source>
        <dbReference type="PROSITE" id="PS51186"/>
    </source>
</evidence>
<evidence type="ECO:0000313" key="4">
    <source>
        <dbReference type="Proteomes" id="UP000009186"/>
    </source>
</evidence>
<dbReference type="GO" id="GO:0008080">
    <property type="term" value="F:N-acetyltransferase activity"/>
    <property type="evidence" value="ECO:0007669"/>
    <property type="project" value="InterPro"/>
</dbReference>
<dbReference type="PANTHER" id="PTHR13947">
    <property type="entry name" value="GNAT FAMILY N-ACETYLTRANSFERASE"/>
    <property type="match status" value="1"/>
</dbReference>
<name>G2Z4R7_FLABF</name>
<dbReference type="Gene3D" id="3.40.630.30">
    <property type="match status" value="1"/>
</dbReference>
<dbReference type="SUPFAM" id="SSF55729">
    <property type="entry name" value="Acyl-CoA N-acyltransferases (Nat)"/>
    <property type="match status" value="1"/>
</dbReference>
<evidence type="ECO:0000256" key="1">
    <source>
        <dbReference type="ARBA" id="ARBA00022679"/>
    </source>
</evidence>
<dbReference type="InterPro" id="IPR050769">
    <property type="entry name" value="NAT_camello-type"/>
</dbReference>
<keyword evidence="4" id="KW-1185">Reference proteome</keyword>
<organism evidence="3 4">
    <name type="scientific">Flavobacterium branchiophilum (strain FL-15)</name>
    <dbReference type="NCBI Taxonomy" id="1034807"/>
    <lineage>
        <taxon>Bacteria</taxon>
        <taxon>Pseudomonadati</taxon>
        <taxon>Bacteroidota</taxon>
        <taxon>Flavobacteriia</taxon>
        <taxon>Flavobacteriales</taxon>
        <taxon>Flavobacteriaceae</taxon>
        <taxon>Flavobacterium</taxon>
    </lineage>
</organism>
<dbReference type="CDD" id="cd04301">
    <property type="entry name" value="NAT_SF"/>
    <property type="match status" value="1"/>
</dbReference>
<keyword evidence="1 3" id="KW-0808">Transferase</keyword>
<dbReference type="InterPro" id="IPR000182">
    <property type="entry name" value="GNAT_dom"/>
</dbReference>
<dbReference type="AlphaFoldDB" id="G2Z4R7"/>
<accession>G2Z4R7</accession>
<dbReference type="RefSeq" id="WP_014085082.1">
    <property type="nucleotide sequence ID" value="NC_016001.1"/>
</dbReference>
<dbReference type="InterPro" id="IPR016181">
    <property type="entry name" value="Acyl_CoA_acyltransferase"/>
</dbReference>
<feature type="domain" description="N-acetyltransferase" evidence="2">
    <location>
        <begin position="3"/>
        <end position="165"/>
    </location>
</feature>
<proteinExistence type="predicted"/>
<dbReference type="eggNOG" id="COG0456">
    <property type="taxonomic scope" value="Bacteria"/>
</dbReference>
<dbReference type="PROSITE" id="PS51186">
    <property type="entry name" value="GNAT"/>
    <property type="match status" value="1"/>
</dbReference>
<protein>
    <submittedName>
        <fullName evidence="3">Probable acetyltransferase, GNAT family</fullName>
    </submittedName>
</protein>
<dbReference type="PANTHER" id="PTHR13947:SF37">
    <property type="entry name" value="LD18367P"/>
    <property type="match status" value="1"/>
</dbReference>